<accession>A0ABR0ER93</accession>
<dbReference type="EMBL" id="JAXOVC010000003">
    <property type="protein sequence ID" value="KAK4504122.1"/>
    <property type="molecule type" value="Genomic_DNA"/>
</dbReference>
<feature type="compositionally biased region" description="Polar residues" evidence="1">
    <location>
        <begin position="289"/>
        <end position="298"/>
    </location>
</feature>
<protein>
    <submittedName>
        <fullName evidence="2">Uncharacterized protein</fullName>
    </submittedName>
</protein>
<feature type="region of interest" description="Disordered" evidence="1">
    <location>
        <begin position="255"/>
        <end position="328"/>
    </location>
</feature>
<dbReference type="Proteomes" id="UP001305779">
    <property type="component" value="Unassembled WGS sequence"/>
</dbReference>
<name>A0ABR0ER93_ZASCE</name>
<evidence type="ECO:0000313" key="3">
    <source>
        <dbReference type="Proteomes" id="UP001305779"/>
    </source>
</evidence>
<feature type="compositionally biased region" description="Basic and acidic residues" evidence="1">
    <location>
        <begin position="313"/>
        <end position="328"/>
    </location>
</feature>
<comment type="caution">
    <text evidence="2">The sequence shown here is derived from an EMBL/GenBank/DDBJ whole genome shotgun (WGS) entry which is preliminary data.</text>
</comment>
<organism evidence="2 3">
    <name type="scientific">Zasmidium cellare</name>
    <name type="common">Wine cellar mold</name>
    <name type="synonym">Racodium cellare</name>
    <dbReference type="NCBI Taxonomy" id="395010"/>
    <lineage>
        <taxon>Eukaryota</taxon>
        <taxon>Fungi</taxon>
        <taxon>Dikarya</taxon>
        <taxon>Ascomycota</taxon>
        <taxon>Pezizomycotina</taxon>
        <taxon>Dothideomycetes</taxon>
        <taxon>Dothideomycetidae</taxon>
        <taxon>Mycosphaerellales</taxon>
        <taxon>Mycosphaerellaceae</taxon>
        <taxon>Zasmidium</taxon>
    </lineage>
</organism>
<feature type="compositionally biased region" description="Low complexity" evidence="1">
    <location>
        <begin position="299"/>
        <end position="311"/>
    </location>
</feature>
<sequence>MDSDIDDTNEAIATATIQWNSVNVDEADSSDGVDNLVSAVGAVATLSGANAKAITQAPATTAEATDALDILLSALPSSRYCHGRTFNDTAEFETYHQTNDKNETGIDDLKFNIIHIDLNIDLINHHIKLIDIHNEHTINKQQHQQHILLPQLNNDFRTANRLRPTRKQRLLIILAVVFFLRRRQQGKPLFGPRASQRSKTSGRAYPEVAWLYDPAPTPPNEPSSPSRGHQRDESASSLLPQVRQPQMAAMAARPLGSNPYLRSPELGPAGQESPLLPPNMPAARDESPSHSPTRSGSQSPRRSARSSVNSSAGDRRPLHAIFEETHAQ</sequence>
<evidence type="ECO:0000313" key="2">
    <source>
        <dbReference type="EMBL" id="KAK4504122.1"/>
    </source>
</evidence>
<gene>
    <name evidence="2" type="ORF">PRZ48_005037</name>
</gene>
<evidence type="ECO:0000256" key="1">
    <source>
        <dbReference type="SAM" id="MobiDB-lite"/>
    </source>
</evidence>
<reference evidence="2 3" key="1">
    <citation type="journal article" date="2023" name="G3 (Bethesda)">
        <title>A chromosome-level genome assembly of Zasmidium syzygii isolated from banana leaves.</title>
        <authorList>
            <person name="van Westerhoven A.C."/>
            <person name="Mehrabi R."/>
            <person name="Talebi R."/>
            <person name="Steentjes M.B.F."/>
            <person name="Corcolon B."/>
            <person name="Chong P.A."/>
            <person name="Kema G.H.J."/>
            <person name="Seidl M.F."/>
        </authorList>
    </citation>
    <scope>NUCLEOTIDE SEQUENCE [LARGE SCALE GENOMIC DNA]</scope>
    <source>
        <strain evidence="2 3">P124</strain>
    </source>
</reference>
<proteinExistence type="predicted"/>
<keyword evidence="3" id="KW-1185">Reference proteome</keyword>
<feature type="region of interest" description="Disordered" evidence="1">
    <location>
        <begin position="210"/>
        <end position="237"/>
    </location>
</feature>